<accession>A0A7D5ICU7</accession>
<dbReference type="RefSeq" id="WP_176809318.1">
    <property type="nucleotide sequence ID" value="NZ_CP055306.1"/>
</dbReference>
<name>A0A7D5ICU7_9PAST</name>
<dbReference type="EMBL" id="CP055306">
    <property type="protein sequence ID" value="QLB39555.1"/>
    <property type="molecule type" value="Genomic_DNA"/>
</dbReference>
<reference evidence="1 2" key="1">
    <citation type="submission" date="2020-06" db="EMBL/GenBank/DDBJ databases">
        <title>Mannheimia pernigra sp. nov. isolated from bovine respiratory tract.</title>
        <authorList>
            <person name="Kuhnert P."/>
            <person name="Akarsu-Egger H."/>
        </authorList>
    </citation>
    <scope>NUCLEOTIDE SEQUENCE [LARGE SCALE GENOMIC DNA]</scope>
    <source>
        <strain evidence="1 2">BNO311</strain>
    </source>
</reference>
<protein>
    <submittedName>
        <fullName evidence="1">Uncharacterized protein</fullName>
    </submittedName>
</protein>
<evidence type="ECO:0000313" key="2">
    <source>
        <dbReference type="Proteomes" id="UP000509660"/>
    </source>
</evidence>
<proteinExistence type="predicted"/>
<gene>
    <name evidence="1" type="ORF">HV559_00900</name>
</gene>
<dbReference type="Proteomes" id="UP000509660">
    <property type="component" value="Chromosome"/>
</dbReference>
<keyword evidence="2" id="KW-1185">Reference proteome</keyword>
<dbReference type="AlphaFoldDB" id="A0A7D5ICU7"/>
<organism evidence="1 2">
    <name type="scientific">Mannheimia pernigra</name>
    <dbReference type="NCBI Taxonomy" id="111844"/>
    <lineage>
        <taxon>Bacteria</taxon>
        <taxon>Pseudomonadati</taxon>
        <taxon>Pseudomonadota</taxon>
        <taxon>Gammaproteobacteria</taxon>
        <taxon>Pasteurellales</taxon>
        <taxon>Pasteurellaceae</taxon>
        <taxon>Mannheimia</taxon>
    </lineage>
</organism>
<dbReference type="Gene3D" id="2.180.10.10">
    <property type="entry name" value="RHS repeat-associated core"/>
    <property type="match status" value="1"/>
</dbReference>
<sequence>MPDKIHYQQFDSLGRVQKVLVDNDAKTATGKLQQHDKGLAEGIDQVLKYGYNLKSEQTLLERDNNVDGTYDYREAYTLDPNGKVTQKEIDLTNDGQFDKKEIYSLNSTGGVERTTHSNILVDPDSGIAKEFITSIIHDKLDANNNIERSEVDLLGDTSINSKKVHKLNAYGQPSETLFDIDGKGSTDRREIYEYYPDRTLKKKQIDIGNNYSIDSSETFIRDALGRTTTQLLDNENNGSPDSAVHYTYDDYGRVIRMRRDSDNNLDTPDYVETITYDALGNRERAHIDRTGNGVTSDDVLYYFTSTNYGQLYTVTEYDPSRVGSYINSPLEINNPNKAALRYIRTNHYDDFGRAIIWEVDRDGDGKLDKAIDQIRYFSYDYDGNNLNSQAFDRTTSWKVINGLGKTDRIEYFEHDSLGSTKLTMIDFGGDGRIEQLIIGNAGGQADKAFHLDMTDSRDWTAKKLAKLTNLRFIQLSDESTESVLTLDQNALKALSKEVRILGDAKDTIHLEGIALRNLNSPTTIDKQIYNQYSTDIDGSTYKLIIDADINIL</sequence>
<evidence type="ECO:0000313" key="1">
    <source>
        <dbReference type="EMBL" id="QLB39555.1"/>
    </source>
</evidence>